<dbReference type="InterPro" id="IPR032675">
    <property type="entry name" value="LRR_dom_sf"/>
</dbReference>
<evidence type="ECO:0000313" key="1">
    <source>
        <dbReference type="EMBL" id="KAJ7723244.1"/>
    </source>
</evidence>
<proteinExistence type="predicted"/>
<evidence type="ECO:0008006" key="3">
    <source>
        <dbReference type="Google" id="ProtNLM"/>
    </source>
</evidence>
<keyword evidence="2" id="KW-1185">Reference proteome</keyword>
<dbReference type="EMBL" id="JARKIB010000212">
    <property type="protein sequence ID" value="KAJ7723244.1"/>
    <property type="molecule type" value="Genomic_DNA"/>
</dbReference>
<evidence type="ECO:0000313" key="2">
    <source>
        <dbReference type="Proteomes" id="UP001215598"/>
    </source>
</evidence>
<protein>
    <recommendedName>
        <fullName evidence="3">F-box domain-containing protein</fullName>
    </recommendedName>
</protein>
<comment type="caution">
    <text evidence="1">The sequence shown here is derived from an EMBL/GenBank/DDBJ whole genome shotgun (WGS) entry which is preliminary data.</text>
</comment>
<dbReference type="AlphaFoldDB" id="A0AAD7HL50"/>
<name>A0AAD7HL50_9AGAR</name>
<gene>
    <name evidence="1" type="ORF">B0H16DRAFT_1895880</name>
</gene>
<reference evidence="1" key="1">
    <citation type="submission" date="2023-03" db="EMBL/GenBank/DDBJ databases">
        <title>Massive genome expansion in bonnet fungi (Mycena s.s.) driven by repeated elements and novel gene families across ecological guilds.</title>
        <authorList>
            <consortium name="Lawrence Berkeley National Laboratory"/>
            <person name="Harder C.B."/>
            <person name="Miyauchi S."/>
            <person name="Viragh M."/>
            <person name="Kuo A."/>
            <person name="Thoen E."/>
            <person name="Andreopoulos B."/>
            <person name="Lu D."/>
            <person name="Skrede I."/>
            <person name="Drula E."/>
            <person name="Henrissat B."/>
            <person name="Morin E."/>
            <person name="Kohler A."/>
            <person name="Barry K."/>
            <person name="LaButti K."/>
            <person name="Morin E."/>
            <person name="Salamov A."/>
            <person name="Lipzen A."/>
            <person name="Mereny Z."/>
            <person name="Hegedus B."/>
            <person name="Baldrian P."/>
            <person name="Stursova M."/>
            <person name="Weitz H."/>
            <person name="Taylor A."/>
            <person name="Grigoriev I.V."/>
            <person name="Nagy L.G."/>
            <person name="Martin F."/>
            <person name="Kauserud H."/>
        </authorList>
    </citation>
    <scope>NUCLEOTIDE SEQUENCE</scope>
    <source>
        <strain evidence="1">CBHHK182m</strain>
    </source>
</reference>
<accession>A0AAD7HL50</accession>
<dbReference type="Gene3D" id="3.80.10.10">
    <property type="entry name" value="Ribonuclease Inhibitor"/>
    <property type="match status" value="1"/>
</dbReference>
<dbReference type="SUPFAM" id="SSF52047">
    <property type="entry name" value="RNI-like"/>
    <property type="match status" value="1"/>
</dbReference>
<sequence length="607" mass="66357">MHAFLQALTFVLVAVYGGFIVAASRVPHFEGAGDSRIGLSAISGAVYDRLAVGPVAATALLQAAGPGGRAIRQGTALAWTAAPIVANAVKPIAAAFLSRLEDRRSVTAPDFPRHGGLSAEAALVHVGSPRTHSARRGAYARSGSVAASFFGTIFGRRVRIDQIADLGLPTEVLSEVFSLAVGTYDPTNRVGPSSVQSQLAIASVCKYWSYLVHGLGCLWSTFEVNPYQLEAPLLARLSRLHRTPIDLTLHFDDLFSLYHPRSTLAAPRLGVRDTILRVGPLLGSCRRLCIAAEDSFAFPLLLEILRFTSGALLVSLSLSRISFAFLEGRIAAPNLSPVLYFFSGVPLLRFLRLDNVCVGWEDRKYYAVLEVLDFRHMRAPINPPSVALYALLAAAPFLVRLSLDDIECGPLPPWEHPFFTCGYLVELYLHLTGTIGVANVLSRCLMPALHTLTLVLDAEFDLRCILACASLLERVVVLTLQATGLPRETISELWISVPLLQVLDLSAAGLLALDALYTPNGPFFTVHHCPRLSTLTVSDVSPSVMRRFVQRRADDGLRLQRLTMYRAVDFFESSELDVEWLLDFFGPDAFAMDPEFDCSGSLKWREH</sequence>
<organism evidence="1 2">
    <name type="scientific">Mycena metata</name>
    <dbReference type="NCBI Taxonomy" id="1033252"/>
    <lineage>
        <taxon>Eukaryota</taxon>
        <taxon>Fungi</taxon>
        <taxon>Dikarya</taxon>
        <taxon>Basidiomycota</taxon>
        <taxon>Agaricomycotina</taxon>
        <taxon>Agaricomycetes</taxon>
        <taxon>Agaricomycetidae</taxon>
        <taxon>Agaricales</taxon>
        <taxon>Marasmiineae</taxon>
        <taxon>Mycenaceae</taxon>
        <taxon>Mycena</taxon>
    </lineage>
</organism>
<dbReference type="Proteomes" id="UP001215598">
    <property type="component" value="Unassembled WGS sequence"/>
</dbReference>